<dbReference type="EMBL" id="PHKW01000003">
    <property type="protein sequence ID" value="PKV16880.1"/>
    <property type="molecule type" value="Genomic_DNA"/>
</dbReference>
<reference evidence="5 6" key="1">
    <citation type="submission" date="2017-11" db="EMBL/GenBank/DDBJ databases">
        <title>Xanthomonas prunicola sp. nov., a novel pathogen that affects nectarine (Prunus persica var. nectarine) trees.</title>
        <authorList>
            <person name="Lopez M."/>
            <person name="Lopez-Soriano P."/>
            <person name="Garita-Cambronero J."/>
            <person name="Beltran C."/>
            <person name="Taghouti G."/>
            <person name="Portier P."/>
            <person name="Cubero J."/>
            <person name="Fischer-Le Saux M."/>
            <person name="Marco-Noales E."/>
        </authorList>
    </citation>
    <scope>NUCLEOTIDE SEQUENCE [LARGE SCALE GENOMIC DNA]</scope>
    <source>
        <strain evidence="3 5">CFBP8353</strain>
        <strain evidence="4 6">CFBP8354</strain>
    </source>
</reference>
<evidence type="ECO:0000259" key="2">
    <source>
        <dbReference type="Pfam" id="PF10077"/>
    </source>
</evidence>
<dbReference type="AlphaFoldDB" id="A0A2N3RJD3"/>
<comment type="caution">
    <text evidence="3">The sequence shown here is derived from an EMBL/GenBank/DDBJ whole genome shotgun (WGS) entry which is preliminary data.</text>
</comment>
<feature type="domain" description="DUF2314" evidence="2">
    <location>
        <begin position="12"/>
        <end position="147"/>
    </location>
</feature>
<dbReference type="Pfam" id="PF10077">
    <property type="entry name" value="DUF2314"/>
    <property type="match status" value="1"/>
</dbReference>
<dbReference type="OrthoDB" id="6571369at2"/>
<dbReference type="Gene3D" id="1.25.40.20">
    <property type="entry name" value="Ankyrin repeat-containing domain"/>
    <property type="match status" value="1"/>
</dbReference>
<dbReference type="RefSeq" id="WP_101363421.1">
    <property type="nucleotide sequence ID" value="NZ_PHKV01000003.1"/>
</dbReference>
<organism evidence="3 5">
    <name type="scientific">Xanthomonas prunicola</name>
    <dbReference type="NCBI Taxonomy" id="2053930"/>
    <lineage>
        <taxon>Bacteria</taxon>
        <taxon>Pseudomonadati</taxon>
        <taxon>Pseudomonadota</taxon>
        <taxon>Gammaproteobacteria</taxon>
        <taxon>Lysobacterales</taxon>
        <taxon>Lysobacteraceae</taxon>
        <taxon>Xanthomonas</taxon>
    </lineage>
</organism>
<dbReference type="InterPro" id="IPR018756">
    <property type="entry name" value="DUF2314"/>
</dbReference>
<sequence length="275" mass="30130">MTESRMYPAQDDAAMLAAYADARTTFKYFWRELSWEYRRIVPALSLAAIKLPFATDASAVSAPSHEHMWVSDVQFDGDQLSGSLLNDPAWISGLAAGDAVSAPIGELEDWMYVIDGLAYGGHTIDAMRRTMPQGERAEHDAAWGLGFGGPGAVRLVPARVQEREGGLLGKLFGSKPARPTAAEQDPSECEHPMSENMGAKFDEGLRDQPDVVHFRDDAGWTLLQRDALAGNYQPVSLLLKHGADASLRTPSGKTALDLARQMQWPRIVQLLEGHR</sequence>
<evidence type="ECO:0000313" key="3">
    <source>
        <dbReference type="EMBL" id="PKV12603.1"/>
    </source>
</evidence>
<accession>A0A2N3RJD3</accession>
<keyword evidence="6" id="KW-1185">Reference proteome</keyword>
<feature type="region of interest" description="Disordered" evidence="1">
    <location>
        <begin position="169"/>
        <end position="192"/>
    </location>
</feature>
<name>A0A2N3RJD3_9XANT</name>
<evidence type="ECO:0000313" key="5">
    <source>
        <dbReference type="Proteomes" id="UP000233720"/>
    </source>
</evidence>
<dbReference type="Proteomes" id="UP000233720">
    <property type="component" value="Unassembled WGS sequence"/>
</dbReference>
<protein>
    <recommendedName>
        <fullName evidence="2">DUF2314 domain-containing protein</fullName>
    </recommendedName>
</protein>
<dbReference type="InterPro" id="IPR036770">
    <property type="entry name" value="Ankyrin_rpt-contain_sf"/>
</dbReference>
<evidence type="ECO:0000256" key="1">
    <source>
        <dbReference type="SAM" id="MobiDB-lite"/>
    </source>
</evidence>
<evidence type="ECO:0000313" key="6">
    <source>
        <dbReference type="Proteomes" id="UP000233748"/>
    </source>
</evidence>
<evidence type="ECO:0000313" key="4">
    <source>
        <dbReference type="EMBL" id="PKV16880.1"/>
    </source>
</evidence>
<dbReference type="Proteomes" id="UP000233748">
    <property type="component" value="Unassembled WGS sequence"/>
</dbReference>
<dbReference type="SUPFAM" id="SSF48403">
    <property type="entry name" value="Ankyrin repeat"/>
    <property type="match status" value="1"/>
</dbReference>
<gene>
    <name evidence="3" type="ORF">XpruCFBP8353_11840</name>
    <name evidence="4" type="ORF">XpruCFBP8354_11840</name>
</gene>
<dbReference type="EMBL" id="PHKV01000003">
    <property type="protein sequence ID" value="PKV12603.1"/>
    <property type="molecule type" value="Genomic_DNA"/>
</dbReference>
<proteinExistence type="predicted"/>